<dbReference type="InterPro" id="IPR000412">
    <property type="entry name" value="ABC_2_transport"/>
</dbReference>
<evidence type="ECO:0000256" key="7">
    <source>
        <dbReference type="ARBA" id="ARBA00022989"/>
    </source>
</evidence>
<keyword evidence="12" id="KW-1185">Reference proteome</keyword>
<evidence type="ECO:0000313" key="11">
    <source>
        <dbReference type="EMBL" id="EHI56488.1"/>
    </source>
</evidence>
<feature type="transmembrane region" description="Helical" evidence="9">
    <location>
        <begin position="229"/>
        <end position="248"/>
    </location>
</feature>
<evidence type="ECO:0000256" key="1">
    <source>
        <dbReference type="ARBA" id="ARBA00004429"/>
    </source>
</evidence>
<evidence type="ECO:0000256" key="5">
    <source>
        <dbReference type="ARBA" id="ARBA00022519"/>
    </source>
</evidence>
<comment type="subcellular location">
    <subcellularLocation>
        <location evidence="1">Cell inner membrane</location>
        <topology evidence="1">Multi-pass membrane protein</topology>
    </subcellularLocation>
    <subcellularLocation>
        <location evidence="9">Cell membrane</location>
        <topology evidence="9">Multi-pass membrane protein</topology>
    </subcellularLocation>
</comment>
<keyword evidence="4 9" id="KW-1003">Cell membrane</keyword>
<sequence>MKLINELYNYREMIFSLVRRDLKGRYKGSVLGFLWTFLNPLFQLGIYTLVFSVILDGGVEDYYMFLFVALVPWIFFSTSVLGGATCIWDQQDLVKKIYFPREVLPISFVLSQLINMILSMLVVFAFLVFSGRGINWVAMLCLPVVIIDELLLSLSMAMIVSGITVYLRDIQYILNIIVMGWQFMTPVLYGIDRVPKELMPVFMLNPMTPVIIAYRDIFYYKKVPELQTLFHGSAMGIAVLLIGIFIFSRLKRRFAEVL</sequence>
<evidence type="ECO:0000256" key="2">
    <source>
        <dbReference type="ARBA" id="ARBA00007783"/>
    </source>
</evidence>
<gene>
    <name evidence="11" type="ORF">HMPREF9333_00350</name>
</gene>
<evidence type="ECO:0000256" key="4">
    <source>
        <dbReference type="ARBA" id="ARBA00022475"/>
    </source>
</evidence>
<dbReference type="Pfam" id="PF01061">
    <property type="entry name" value="ABC2_membrane"/>
    <property type="match status" value="1"/>
</dbReference>
<keyword evidence="7 9" id="KW-1133">Transmembrane helix</keyword>
<dbReference type="HOGENOM" id="CLU_060703_1_1_9"/>
<keyword evidence="6 9" id="KW-0812">Transmembrane</keyword>
<evidence type="ECO:0000256" key="3">
    <source>
        <dbReference type="ARBA" id="ARBA00022448"/>
    </source>
</evidence>
<dbReference type="GO" id="GO:0140359">
    <property type="term" value="F:ABC-type transporter activity"/>
    <property type="evidence" value="ECO:0007669"/>
    <property type="project" value="InterPro"/>
</dbReference>
<protein>
    <recommendedName>
        <fullName evidence="9">Transport permease protein</fullName>
    </recommendedName>
</protein>
<evidence type="ECO:0000313" key="12">
    <source>
        <dbReference type="Proteomes" id="UP000003011"/>
    </source>
</evidence>
<dbReference type="GO" id="GO:0043190">
    <property type="term" value="C:ATP-binding cassette (ABC) transporter complex"/>
    <property type="evidence" value="ECO:0007669"/>
    <property type="project" value="InterPro"/>
</dbReference>
<comment type="caution">
    <text evidence="11">The sequence shown here is derived from an EMBL/GenBank/DDBJ whole genome shotgun (WGS) entry which is preliminary data.</text>
</comment>
<proteinExistence type="inferred from homology"/>
<dbReference type="RefSeq" id="WP_005539381.1">
    <property type="nucleotide sequence ID" value="NZ_JH378829.1"/>
</dbReference>
<feature type="domain" description="ABC transmembrane type-2" evidence="10">
    <location>
        <begin position="31"/>
        <end position="250"/>
    </location>
</feature>
<name>G5GFL1_9FIRM</name>
<dbReference type="GO" id="GO:0015920">
    <property type="term" value="P:lipopolysaccharide transport"/>
    <property type="evidence" value="ECO:0007669"/>
    <property type="project" value="TreeGrafter"/>
</dbReference>
<dbReference type="STRING" id="679200.HMPREF9333_00350"/>
<feature type="transmembrane region" description="Helical" evidence="9">
    <location>
        <begin position="136"/>
        <end position="160"/>
    </location>
</feature>
<dbReference type="eggNOG" id="COG1682">
    <property type="taxonomic scope" value="Bacteria"/>
</dbReference>
<dbReference type="PANTHER" id="PTHR30413:SF8">
    <property type="entry name" value="TRANSPORT PERMEASE PROTEIN"/>
    <property type="match status" value="1"/>
</dbReference>
<dbReference type="Proteomes" id="UP000003011">
    <property type="component" value="Unassembled WGS sequence"/>
</dbReference>
<evidence type="ECO:0000256" key="9">
    <source>
        <dbReference type="RuleBase" id="RU361157"/>
    </source>
</evidence>
<dbReference type="PROSITE" id="PS51012">
    <property type="entry name" value="ABC_TM2"/>
    <property type="match status" value="1"/>
</dbReference>
<reference evidence="11 12" key="1">
    <citation type="submission" date="2011-08" db="EMBL/GenBank/DDBJ databases">
        <title>The Genome Sequence of Johnsonella ignava ATCC 51276.</title>
        <authorList>
            <consortium name="The Broad Institute Genome Sequencing Platform"/>
            <person name="Earl A."/>
            <person name="Ward D."/>
            <person name="Feldgarden M."/>
            <person name="Gevers D."/>
            <person name="Izard J."/>
            <person name="Blanton J.M."/>
            <person name="Baranova O.V."/>
            <person name="Dewhirst F.E."/>
            <person name="Young S.K."/>
            <person name="Zeng Q."/>
            <person name="Gargeya S."/>
            <person name="Fitzgerald M."/>
            <person name="Haas B."/>
            <person name="Abouelleil A."/>
            <person name="Alvarado L."/>
            <person name="Arachchi H.M."/>
            <person name="Berlin A."/>
            <person name="Brown A."/>
            <person name="Chapman S.B."/>
            <person name="Chen Z."/>
            <person name="Dunbar C."/>
            <person name="Freedman E."/>
            <person name="Gearin G."/>
            <person name="Gellesch M."/>
            <person name="Goldberg J."/>
            <person name="Griggs A."/>
            <person name="Gujja S."/>
            <person name="Heiman D."/>
            <person name="Howarth C."/>
            <person name="Larson L."/>
            <person name="Lui A."/>
            <person name="MacDonald P.J.P."/>
            <person name="Montmayeur A."/>
            <person name="Murphy C."/>
            <person name="Neiman D."/>
            <person name="Pearson M."/>
            <person name="Priest M."/>
            <person name="Roberts A."/>
            <person name="Saif S."/>
            <person name="Shea T."/>
            <person name="Shenoy N."/>
            <person name="Sisk P."/>
            <person name="Stolte C."/>
            <person name="Sykes S."/>
            <person name="Wortman J."/>
            <person name="Nusbaum C."/>
            <person name="Birren B."/>
        </authorList>
    </citation>
    <scope>NUCLEOTIDE SEQUENCE [LARGE SCALE GENOMIC DNA]</scope>
    <source>
        <strain evidence="11 12">ATCC 51276</strain>
    </source>
</reference>
<feature type="transmembrane region" description="Helical" evidence="9">
    <location>
        <begin position="62"/>
        <end position="88"/>
    </location>
</feature>
<feature type="transmembrane region" description="Helical" evidence="9">
    <location>
        <begin position="108"/>
        <end position="130"/>
    </location>
</feature>
<organism evidence="11 12">
    <name type="scientific">Johnsonella ignava ATCC 51276</name>
    <dbReference type="NCBI Taxonomy" id="679200"/>
    <lineage>
        <taxon>Bacteria</taxon>
        <taxon>Bacillati</taxon>
        <taxon>Bacillota</taxon>
        <taxon>Clostridia</taxon>
        <taxon>Lachnospirales</taxon>
        <taxon>Lachnospiraceae</taxon>
        <taxon>Johnsonella</taxon>
    </lineage>
</organism>
<feature type="transmembrane region" description="Helical" evidence="9">
    <location>
        <begin position="172"/>
        <end position="191"/>
    </location>
</feature>
<dbReference type="InterPro" id="IPR047817">
    <property type="entry name" value="ABC2_TM_bact-type"/>
</dbReference>
<dbReference type="PIRSF" id="PIRSF006648">
    <property type="entry name" value="DrrB"/>
    <property type="match status" value="1"/>
</dbReference>
<evidence type="ECO:0000256" key="6">
    <source>
        <dbReference type="ARBA" id="ARBA00022692"/>
    </source>
</evidence>
<dbReference type="AlphaFoldDB" id="G5GFL1"/>
<accession>G5GFL1</accession>
<evidence type="ECO:0000256" key="8">
    <source>
        <dbReference type="ARBA" id="ARBA00023136"/>
    </source>
</evidence>
<dbReference type="PATRIC" id="fig|679200.3.peg.374"/>
<keyword evidence="5" id="KW-0997">Cell inner membrane</keyword>
<evidence type="ECO:0000259" key="10">
    <source>
        <dbReference type="PROSITE" id="PS51012"/>
    </source>
</evidence>
<dbReference type="OrthoDB" id="9786910at2"/>
<feature type="transmembrane region" description="Helical" evidence="9">
    <location>
        <begin position="29"/>
        <end position="50"/>
    </location>
</feature>
<dbReference type="InterPro" id="IPR013525">
    <property type="entry name" value="ABC2_TM"/>
</dbReference>
<dbReference type="EMBL" id="ACZL01000007">
    <property type="protein sequence ID" value="EHI56488.1"/>
    <property type="molecule type" value="Genomic_DNA"/>
</dbReference>
<dbReference type="PANTHER" id="PTHR30413">
    <property type="entry name" value="INNER MEMBRANE TRANSPORT PERMEASE"/>
    <property type="match status" value="1"/>
</dbReference>
<keyword evidence="3 9" id="KW-0813">Transport</keyword>
<keyword evidence="8 9" id="KW-0472">Membrane</keyword>
<comment type="similarity">
    <text evidence="2 9">Belongs to the ABC-2 integral membrane protein family.</text>
</comment>